<dbReference type="GeneTree" id="ENSGT01100000263479"/>
<dbReference type="Proteomes" id="UP000265120">
    <property type="component" value="Chromosome 13"/>
</dbReference>
<evidence type="ECO:0000256" key="2">
    <source>
        <dbReference type="ARBA" id="ARBA00023157"/>
    </source>
</evidence>
<dbReference type="InterPro" id="IPR003599">
    <property type="entry name" value="Ig_sub"/>
</dbReference>
<evidence type="ECO:0000256" key="4">
    <source>
        <dbReference type="ARBA" id="ARBA00023319"/>
    </source>
</evidence>
<dbReference type="InterPro" id="IPR036179">
    <property type="entry name" value="Ig-like_dom_sf"/>
</dbReference>
<organism evidence="7 8">
    <name type="scientific">Cynoglossus semilaevis</name>
    <name type="common">Tongue sole</name>
    <dbReference type="NCBI Taxonomy" id="244447"/>
    <lineage>
        <taxon>Eukaryota</taxon>
        <taxon>Metazoa</taxon>
        <taxon>Chordata</taxon>
        <taxon>Craniata</taxon>
        <taxon>Vertebrata</taxon>
        <taxon>Euteleostomi</taxon>
        <taxon>Actinopterygii</taxon>
        <taxon>Neopterygii</taxon>
        <taxon>Teleostei</taxon>
        <taxon>Neoteleostei</taxon>
        <taxon>Acanthomorphata</taxon>
        <taxon>Carangaria</taxon>
        <taxon>Pleuronectiformes</taxon>
        <taxon>Pleuronectoidei</taxon>
        <taxon>Cynoglossidae</taxon>
        <taxon>Cynoglossinae</taxon>
        <taxon>Cynoglossus</taxon>
    </lineage>
</organism>
<dbReference type="AlphaFoldDB" id="A0A3P8VTP5"/>
<dbReference type="SMART" id="SM00408">
    <property type="entry name" value="IGc2"/>
    <property type="match status" value="3"/>
</dbReference>
<keyword evidence="3" id="KW-0325">Glycoprotein</keyword>
<dbReference type="InterPro" id="IPR003598">
    <property type="entry name" value="Ig_sub2"/>
</dbReference>
<dbReference type="PANTHER" id="PTHR44337">
    <property type="entry name" value="CARCINOEMBRYONIC ANTIGEN-RELATED CELL ADHESION MOLECULE 8"/>
    <property type="match status" value="1"/>
</dbReference>
<sequence length="378" mass="41117">MVVTWTFTDNHGTTSNIITSSNANITAPDYSGRITLFRATGSLELRGLTIGDTGEYTVTVIPTGAGHQKGYLTINSTELMEFSGPVTLRCFSSGSSLTFQWLNGSSVVTASDRVQLTDGGSALTIVNVTRYDQGPFRCHVSNAHSNGTSDAVDLLIILGPEDIKLTVFPLKEYHDQGSDVILTCSVVSRPPAQFLWYLNGNPSVHKTPELRLMNVQLSQRGNYTCEAFNNRTMKTQTSQPVILETLTLRTLLITPNATDLSEFGSVSFTCSSSGSSRSFRWINRTSEITAGDRVQLMDDGSRLVIINVSRYDAGPFLCHVFNNFSNSTSDAVKLSINYFSPCDCVPAAGFAAIVTVGICLLLTALIGLVVYCVRRNKR</sequence>
<dbReference type="InterPro" id="IPR013783">
    <property type="entry name" value="Ig-like_fold"/>
</dbReference>
<dbReference type="InterPro" id="IPR052598">
    <property type="entry name" value="IgSF_CEA-related"/>
</dbReference>
<dbReference type="InterPro" id="IPR013098">
    <property type="entry name" value="Ig_I-set"/>
</dbReference>
<keyword evidence="8" id="KW-1185">Reference proteome</keyword>
<dbReference type="InterPro" id="IPR007110">
    <property type="entry name" value="Ig-like_dom"/>
</dbReference>
<dbReference type="SUPFAM" id="SSF48726">
    <property type="entry name" value="Immunoglobulin"/>
    <property type="match status" value="4"/>
</dbReference>
<evidence type="ECO:0000313" key="8">
    <source>
        <dbReference type="Proteomes" id="UP000265120"/>
    </source>
</evidence>
<feature type="domain" description="Ig-like" evidence="6">
    <location>
        <begin position="62"/>
        <end position="155"/>
    </location>
</feature>
<feature type="transmembrane region" description="Helical" evidence="5">
    <location>
        <begin position="347"/>
        <end position="373"/>
    </location>
</feature>
<dbReference type="Ensembl" id="ENSCSET00000018834.1">
    <property type="protein sequence ID" value="ENSCSEP00000018603.1"/>
    <property type="gene ID" value="ENSCSEG00000011891.1"/>
</dbReference>
<keyword evidence="4" id="KW-0393">Immunoglobulin domain</keyword>
<keyword evidence="5" id="KW-0472">Membrane</keyword>
<keyword evidence="1" id="KW-0732">Signal</keyword>
<evidence type="ECO:0000256" key="3">
    <source>
        <dbReference type="ARBA" id="ARBA00023180"/>
    </source>
</evidence>
<reference evidence="7 8" key="1">
    <citation type="journal article" date="2014" name="Nat. Genet.">
        <title>Whole-genome sequence of a flatfish provides insights into ZW sex chromosome evolution and adaptation to a benthic lifestyle.</title>
        <authorList>
            <person name="Chen S."/>
            <person name="Zhang G."/>
            <person name="Shao C."/>
            <person name="Huang Q."/>
            <person name="Liu G."/>
            <person name="Zhang P."/>
            <person name="Song W."/>
            <person name="An N."/>
            <person name="Chalopin D."/>
            <person name="Volff J.N."/>
            <person name="Hong Y."/>
            <person name="Li Q."/>
            <person name="Sha Z."/>
            <person name="Zhou H."/>
            <person name="Xie M."/>
            <person name="Yu Q."/>
            <person name="Liu Y."/>
            <person name="Xiang H."/>
            <person name="Wang N."/>
            <person name="Wu K."/>
            <person name="Yang C."/>
            <person name="Zhou Q."/>
            <person name="Liao X."/>
            <person name="Yang L."/>
            <person name="Hu Q."/>
            <person name="Zhang J."/>
            <person name="Meng L."/>
            <person name="Jin L."/>
            <person name="Tian Y."/>
            <person name="Lian J."/>
            <person name="Yang J."/>
            <person name="Miao G."/>
            <person name="Liu S."/>
            <person name="Liang Z."/>
            <person name="Yan F."/>
            <person name="Li Y."/>
            <person name="Sun B."/>
            <person name="Zhang H."/>
            <person name="Zhang J."/>
            <person name="Zhu Y."/>
            <person name="Du M."/>
            <person name="Zhao Y."/>
            <person name="Schartl M."/>
            <person name="Tang Q."/>
            <person name="Wang J."/>
        </authorList>
    </citation>
    <scope>NUCLEOTIDE SEQUENCE</scope>
</reference>
<dbReference type="Pfam" id="PF13927">
    <property type="entry name" value="Ig_3"/>
    <property type="match status" value="1"/>
</dbReference>
<dbReference type="InterPro" id="IPR013151">
    <property type="entry name" value="Immunoglobulin_dom"/>
</dbReference>
<evidence type="ECO:0000313" key="7">
    <source>
        <dbReference type="Ensembl" id="ENSCSEP00000018603.1"/>
    </source>
</evidence>
<keyword evidence="5" id="KW-1133">Transmembrane helix</keyword>
<dbReference type="PANTHER" id="PTHR44337:SF20">
    <property type="entry name" value="CARCINOEMBRYONIC ANTIGEN-RELATED CELL ADHESION MOLECULE 5-RELATED"/>
    <property type="match status" value="1"/>
</dbReference>
<protein>
    <submittedName>
        <fullName evidence="7">Carcinoembryonic antigen-related cell adhesion molecule 5-like</fullName>
    </submittedName>
</protein>
<dbReference type="SMART" id="SM00409">
    <property type="entry name" value="IG"/>
    <property type="match status" value="3"/>
</dbReference>
<reference evidence="7" key="3">
    <citation type="submission" date="2025-09" db="UniProtKB">
        <authorList>
            <consortium name="Ensembl"/>
        </authorList>
    </citation>
    <scope>IDENTIFICATION</scope>
</reference>
<dbReference type="Pfam" id="PF07679">
    <property type="entry name" value="I-set"/>
    <property type="match status" value="1"/>
</dbReference>
<feature type="domain" description="Ig-like" evidence="6">
    <location>
        <begin position="249"/>
        <end position="335"/>
    </location>
</feature>
<accession>A0A3P8VTP5</accession>
<keyword evidence="2" id="KW-1015">Disulfide bond</keyword>
<reference evidence="7" key="2">
    <citation type="submission" date="2025-08" db="UniProtKB">
        <authorList>
            <consortium name="Ensembl"/>
        </authorList>
    </citation>
    <scope>IDENTIFICATION</scope>
</reference>
<dbReference type="PROSITE" id="PS50835">
    <property type="entry name" value="IG_LIKE"/>
    <property type="match status" value="3"/>
</dbReference>
<proteinExistence type="predicted"/>
<keyword evidence="5" id="KW-0812">Transmembrane</keyword>
<evidence type="ECO:0000256" key="1">
    <source>
        <dbReference type="ARBA" id="ARBA00022729"/>
    </source>
</evidence>
<name>A0A3P8VTP5_CYNSE</name>
<dbReference type="Gene3D" id="2.60.40.10">
    <property type="entry name" value="Immunoglobulins"/>
    <property type="match status" value="4"/>
</dbReference>
<evidence type="ECO:0000259" key="6">
    <source>
        <dbReference type="PROSITE" id="PS50835"/>
    </source>
</evidence>
<feature type="domain" description="Ig-like" evidence="6">
    <location>
        <begin position="160"/>
        <end position="242"/>
    </location>
</feature>
<dbReference type="CDD" id="cd00096">
    <property type="entry name" value="Ig"/>
    <property type="match status" value="1"/>
</dbReference>
<evidence type="ECO:0000256" key="5">
    <source>
        <dbReference type="SAM" id="Phobius"/>
    </source>
</evidence>
<dbReference type="Pfam" id="PF00047">
    <property type="entry name" value="ig"/>
    <property type="match status" value="1"/>
</dbReference>